<dbReference type="AlphaFoldDB" id="A0A7G9GMV3"/>
<feature type="transmembrane region" description="Helical" evidence="6">
    <location>
        <begin position="6"/>
        <end position="29"/>
    </location>
</feature>
<evidence type="ECO:0000256" key="2">
    <source>
        <dbReference type="ARBA" id="ARBA00022475"/>
    </source>
</evidence>
<gene>
    <name evidence="8" type="ORF">H9Q80_18140</name>
</gene>
<sequence>MSLNEALPIILPLAILEIFLAVFSLIHVLRHPNYRFGNKMIWCIIVVFLQFIGPIIYFVFGRVDQE</sequence>
<evidence type="ECO:0000256" key="5">
    <source>
        <dbReference type="ARBA" id="ARBA00023136"/>
    </source>
</evidence>
<organism evidence="8 9">
    <name type="scientific">[Eubacterium] hominis</name>
    <dbReference type="NCBI Taxonomy" id="2764325"/>
    <lineage>
        <taxon>Bacteria</taxon>
        <taxon>Bacillati</taxon>
        <taxon>Bacillota</taxon>
        <taxon>Erysipelotrichia</taxon>
        <taxon>Erysipelotrichales</taxon>
        <taxon>Erysipelotrichaceae</taxon>
        <taxon>Amedibacillus</taxon>
    </lineage>
</organism>
<comment type="subcellular location">
    <subcellularLocation>
        <location evidence="1">Cell membrane</location>
        <topology evidence="1">Multi-pass membrane protein</topology>
    </subcellularLocation>
</comment>
<dbReference type="GO" id="GO:0005886">
    <property type="term" value="C:plasma membrane"/>
    <property type="evidence" value="ECO:0007669"/>
    <property type="project" value="UniProtKB-SubCell"/>
</dbReference>
<keyword evidence="5 6" id="KW-0472">Membrane</keyword>
<reference evidence="8 9" key="1">
    <citation type="submission" date="2020-08" db="EMBL/GenBank/DDBJ databases">
        <authorList>
            <person name="Liu C."/>
            <person name="Sun Q."/>
        </authorList>
    </citation>
    <scope>NUCLEOTIDE SEQUENCE [LARGE SCALE GENOMIC DNA]</scope>
    <source>
        <strain evidence="8 9">NSJ-61</strain>
    </source>
</reference>
<feature type="transmembrane region" description="Helical" evidence="6">
    <location>
        <begin position="41"/>
        <end position="60"/>
    </location>
</feature>
<evidence type="ECO:0000313" key="8">
    <source>
        <dbReference type="EMBL" id="QNM12135.1"/>
    </source>
</evidence>
<keyword evidence="4 6" id="KW-1133">Transmembrane helix</keyword>
<dbReference type="Pfam" id="PF13396">
    <property type="entry name" value="PLDc_N"/>
    <property type="match status" value="1"/>
</dbReference>
<dbReference type="RefSeq" id="WP_117455117.1">
    <property type="nucleotide sequence ID" value="NZ_CP060636.1"/>
</dbReference>
<evidence type="ECO:0000256" key="1">
    <source>
        <dbReference type="ARBA" id="ARBA00004651"/>
    </source>
</evidence>
<name>A0A7G9GMV3_9FIRM</name>
<dbReference type="EMBL" id="CP060636">
    <property type="protein sequence ID" value="QNM12135.1"/>
    <property type="molecule type" value="Genomic_DNA"/>
</dbReference>
<keyword evidence="9" id="KW-1185">Reference proteome</keyword>
<dbReference type="KEGG" id="ehn:H9Q80_18140"/>
<protein>
    <submittedName>
        <fullName evidence="8">PLDc_N domain-containing protein</fullName>
    </submittedName>
</protein>
<accession>A0A7G9GMV3</accession>
<dbReference type="InterPro" id="IPR027379">
    <property type="entry name" value="CLS_N"/>
</dbReference>
<evidence type="ECO:0000256" key="3">
    <source>
        <dbReference type="ARBA" id="ARBA00022692"/>
    </source>
</evidence>
<evidence type="ECO:0000259" key="7">
    <source>
        <dbReference type="Pfam" id="PF13396"/>
    </source>
</evidence>
<feature type="domain" description="Cardiolipin synthase N-terminal" evidence="7">
    <location>
        <begin position="20"/>
        <end position="62"/>
    </location>
</feature>
<keyword evidence="3 6" id="KW-0812">Transmembrane</keyword>
<evidence type="ECO:0000313" key="9">
    <source>
        <dbReference type="Proteomes" id="UP000515856"/>
    </source>
</evidence>
<keyword evidence="2" id="KW-1003">Cell membrane</keyword>
<evidence type="ECO:0000256" key="4">
    <source>
        <dbReference type="ARBA" id="ARBA00022989"/>
    </source>
</evidence>
<dbReference type="Proteomes" id="UP000515856">
    <property type="component" value="Chromosome"/>
</dbReference>
<proteinExistence type="predicted"/>
<evidence type="ECO:0000256" key="6">
    <source>
        <dbReference type="SAM" id="Phobius"/>
    </source>
</evidence>